<dbReference type="GO" id="GO:0006351">
    <property type="term" value="P:DNA-templated transcription"/>
    <property type="evidence" value="ECO:0007669"/>
    <property type="project" value="InterPro"/>
</dbReference>
<feature type="compositionally biased region" description="Basic and acidic residues" evidence="9">
    <location>
        <begin position="685"/>
        <end position="698"/>
    </location>
</feature>
<dbReference type="GO" id="GO:0000981">
    <property type="term" value="F:DNA-binding transcription factor activity, RNA polymerase II-specific"/>
    <property type="evidence" value="ECO:0007669"/>
    <property type="project" value="InterPro"/>
</dbReference>
<evidence type="ECO:0000256" key="9">
    <source>
        <dbReference type="SAM" id="MobiDB-lite"/>
    </source>
</evidence>
<dbReference type="PANTHER" id="PTHR47663:SF1">
    <property type="entry name" value="XYLANOLYTIC TRANSCRIPTIONAL ACTIVATOR XLNR-RELATED"/>
    <property type="match status" value="1"/>
</dbReference>
<dbReference type="SMART" id="SM00066">
    <property type="entry name" value="GAL4"/>
    <property type="match status" value="1"/>
</dbReference>
<name>A0A6A5UQK5_9PLEO</name>
<dbReference type="Proteomes" id="UP000800035">
    <property type="component" value="Unassembled WGS sequence"/>
</dbReference>
<organism evidence="11 12">
    <name type="scientific">Byssothecium circinans</name>
    <dbReference type="NCBI Taxonomy" id="147558"/>
    <lineage>
        <taxon>Eukaryota</taxon>
        <taxon>Fungi</taxon>
        <taxon>Dikarya</taxon>
        <taxon>Ascomycota</taxon>
        <taxon>Pezizomycotina</taxon>
        <taxon>Dothideomycetes</taxon>
        <taxon>Pleosporomycetidae</taxon>
        <taxon>Pleosporales</taxon>
        <taxon>Massarineae</taxon>
        <taxon>Massarinaceae</taxon>
        <taxon>Byssothecium</taxon>
    </lineage>
</organism>
<keyword evidence="2" id="KW-0862">Zinc</keyword>
<evidence type="ECO:0000256" key="2">
    <source>
        <dbReference type="ARBA" id="ARBA00022833"/>
    </source>
</evidence>
<dbReference type="CDD" id="cd00067">
    <property type="entry name" value="GAL4"/>
    <property type="match status" value="1"/>
</dbReference>
<evidence type="ECO:0000259" key="10">
    <source>
        <dbReference type="SMART" id="SM00066"/>
    </source>
</evidence>
<keyword evidence="6" id="KW-0804">Transcription</keyword>
<evidence type="ECO:0000256" key="4">
    <source>
        <dbReference type="ARBA" id="ARBA00023125"/>
    </source>
</evidence>
<evidence type="ECO:0000256" key="1">
    <source>
        <dbReference type="ARBA" id="ARBA00022723"/>
    </source>
</evidence>
<dbReference type="EMBL" id="ML976977">
    <property type="protein sequence ID" value="KAF1963357.1"/>
    <property type="molecule type" value="Genomic_DNA"/>
</dbReference>
<gene>
    <name evidence="11" type="ORF">CC80DRAFT_397288</name>
</gene>
<comment type="similarity">
    <text evidence="8">Belongs to the xlnR/xlr1 family.</text>
</comment>
<reference evidence="11" key="1">
    <citation type="journal article" date="2020" name="Stud. Mycol.">
        <title>101 Dothideomycetes genomes: a test case for predicting lifestyles and emergence of pathogens.</title>
        <authorList>
            <person name="Haridas S."/>
            <person name="Albert R."/>
            <person name="Binder M."/>
            <person name="Bloem J."/>
            <person name="Labutti K."/>
            <person name="Salamov A."/>
            <person name="Andreopoulos B."/>
            <person name="Baker S."/>
            <person name="Barry K."/>
            <person name="Bills G."/>
            <person name="Bluhm B."/>
            <person name="Cannon C."/>
            <person name="Castanera R."/>
            <person name="Culley D."/>
            <person name="Daum C."/>
            <person name="Ezra D."/>
            <person name="Gonzalez J."/>
            <person name="Henrissat B."/>
            <person name="Kuo A."/>
            <person name="Liang C."/>
            <person name="Lipzen A."/>
            <person name="Lutzoni F."/>
            <person name="Magnuson J."/>
            <person name="Mondo S."/>
            <person name="Nolan M."/>
            <person name="Ohm R."/>
            <person name="Pangilinan J."/>
            <person name="Park H.-J."/>
            <person name="Ramirez L."/>
            <person name="Alfaro M."/>
            <person name="Sun H."/>
            <person name="Tritt A."/>
            <person name="Yoshinaga Y."/>
            <person name="Zwiers L.-H."/>
            <person name="Turgeon B."/>
            <person name="Goodwin S."/>
            <person name="Spatafora J."/>
            <person name="Crous P."/>
            <person name="Grigoriev I."/>
        </authorList>
    </citation>
    <scope>NUCLEOTIDE SEQUENCE</scope>
    <source>
        <strain evidence="11">CBS 675.92</strain>
    </source>
</reference>
<proteinExistence type="inferred from homology"/>
<dbReference type="CDD" id="cd12148">
    <property type="entry name" value="fungal_TF_MHR"/>
    <property type="match status" value="1"/>
</dbReference>
<keyword evidence="4" id="KW-0238">DNA-binding</keyword>
<dbReference type="GO" id="GO:0003677">
    <property type="term" value="F:DNA binding"/>
    <property type="evidence" value="ECO:0007669"/>
    <property type="project" value="UniProtKB-KW"/>
</dbReference>
<accession>A0A6A5UQK5</accession>
<evidence type="ECO:0000313" key="12">
    <source>
        <dbReference type="Proteomes" id="UP000800035"/>
    </source>
</evidence>
<dbReference type="Gene3D" id="4.10.240.10">
    <property type="entry name" value="Zn(2)-C6 fungal-type DNA-binding domain"/>
    <property type="match status" value="1"/>
</dbReference>
<dbReference type="InterPro" id="IPR036864">
    <property type="entry name" value="Zn2-C6_fun-type_DNA-bd_sf"/>
</dbReference>
<keyword evidence="12" id="KW-1185">Reference proteome</keyword>
<sequence length="1294" mass="145618">MARRSFMDLSTDIKSLIVEHIIRPTDLKNICLVCKQLHEIAARSLYREVTLDIGSPNDTRLGAFLSPKNIGLQHIRKLDLYLADVVDKCNQVQQANFAIRMILELLPENILEKFSWHPWSPFNHENLILLYKKQKRMKWLEGIALEKNVLEELQKIPDFEQTFQNVRKLGLYPDSREVLDFCHMLVKNSPKAEKITLHASFEENESPISNRELNDSSTGPGLITSTMFSHMQPFDKCTPLALKDVTLQKISLRYASSTYCKLINFRSVTSIKIFACPGADAFFAELSRSTLLPDKLETLEFKHDDNNEQDGIGALDGFLCLVSGIQNLTIDLTYAKSMPAAAGIVRHSKTLRQLNVHAGPNEDCDDELIYDYSSFSQICKECSLLEQVSVGFPPVSLIRSKQDSFVNYENCLGDLSSLVTLNITTWPNNHPSSTKLPRKVYEHLLQGLAQQGFERSATYAAAQDRSSKLAIIAWGSSDKVYDREDSQNQMIFVKGKQIDPLGTESFTATTLILYPSLREIIGNVVYRFTCPQHQMASQYPPPPGSDEPHYTPIYPAPPPPQQQQQNNAQQQLGALNGEVGSAQQPRMYPQDMFPKLDNIHDVLQQQAQHANHALSDPRMGTSPTAAQVMASAEHQQQKTNRLRKACDSCSVRKCDEAGPPCRACASLDIPCTFDRPSRRRGPPNRHAEAIKKKRRLDEGLGSEASNTASPTNAAHALAQLSTRPPQLSAESICPIPTMNALIDDFFTYIHPLCPFPHEPSFREAWDNREDARNPAFLALLASMIAAMVASFPRKPRLHLSKQKRDYYPSHLSLVDKCREVCAQARGVGYLDRSLLNVYDACTSYFLGLTGAYIFQWRQLRLYFGECLTILRSLGLHKAQEQGYTHLGGLPQSKGSNGPRFEGSKDTKLDKITEQIGRRLFWTLFAGVRTMQQLGASFGELNIAPSTPTEPLPPLPLEVDDACIFPTEIHSQPAGVVPEVTGFNINARIYLSYSTLSTTEMAYGSDELFDWDRQQRMLDDCLQRCKQTFENIPDCLHVRNNKNGQNSTFGQRKKPYFPPMPEFLGMRDPALNGFHGPESQEARRASQYEIQKANIYATHLSIRSYIVEKYFVLLEKSNNARTQMALQSSPGAPITGLDRILPTSTPAADELERRMSDEREQVIKDLLVVLGSIDMVNMEPNGDSFVSLISSLSPSKRPLKSILTTPTLQTQKIRSIASTLLEVPKERKGSVALQHQEYLYKFLDILIKLERNSPETSDPNSVESVVDEEAELRHWADLKEYQLKFQEQGGIYGFS</sequence>
<dbReference type="InterPro" id="IPR051439">
    <property type="entry name" value="XlnR/Xlr1"/>
</dbReference>
<dbReference type="InterPro" id="IPR007219">
    <property type="entry name" value="XnlR_reg_dom"/>
</dbReference>
<evidence type="ECO:0000256" key="6">
    <source>
        <dbReference type="ARBA" id="ARBA00023163"/>
    </source>
</evidence>
<keyword evidence="1" id="KW-0479">Metal-binding</keyword>
<keyword evidence="5" id="KW-0010">Activator</keyword>
<feature type="region of interest" description="Disordered" evidence="9">
    <location>
        <begin position="675"/>
        <end position="712"/>
    </location>
</feature>
<evidence type="ECO:0000256" key="5">
    <source>
        <dbReference type="ARBA" id="ARBA00023159"/>
    </source>
</evidence>
<keyword evidence="7" id="KW-0539">Nucleus</keyword>
<evidence type="ECO:0000256" key="7">
    <source>
        <dbReference type="ARBA" id="ARBA00023242"/>
    </source>
</evidence>
<feature type="compositionally biased region" description="Polar residues" evidence="9">
    <location>
        <begin position="703"/>
        <end position="712"/>
    </location>
</feature>
<dbReference type="GO" id="GO:0008270">
    <property type="term" value="F:zinc ion binding"/>
    <property type="evidence" value="ECO:0007669"/>
    <property type="project" value="InterPro"/>
</dbReference>
<protein>
    <recommendedName>
        <fullName evidence="10">Zn(2)-C6 fungal-type domain-containing protein</fullName>
    </recommendedName>
</protein>
<feature type="region of interest" description="Disordered" evidence="9">
    <location>
        <begin position="535"/>
        <end position="569"/>
    </location>
</feature>
<dbReference type="PANTHER" id="PTHR47663">
    <property type="entry name" value="XYLANOLYTIC TRANSCRIPTIONAL ACTIVATOR XLNR-RELATED"/>
    <property type="match status" value="1"/>
</dbReference>
<feature type="domain" description="Zn(2)-C6 fungal-type" evidence="10">
    <location>
        <begin position="640"/>
        <end position="682"/>
    </location>
</feature>
<dbReference type="SUPFAM" id="SSF57701">
    <property type="entry name" value="Zn2/Cys6 DNA-binding domain"/>
    <property type="match status" value="1"/>
</dbReference>
<keyword evidence="3" id="KW-0805">Transcription regulation</keyword>
<evidence type="ECO:0000313" key="11">
    <source>
        <dbReference type="EMBL" id="KAF1963357.1"/>
    </source>
</evidence>
<dbReference type="OrthoDB" id="5284003at2759"/>
<dbReference type="Pfam" id="PF04082">
    <property type="entry name" value="Fungal_trans"/>
    <property type="match status" value="1"/>
</dbReference>
<evidence type="ECO:0000256" key="3">
    <source>
        <dbReference type="ARBA" id="ARBA00023015"/>
    </source>
</evidence>
<dbReference type="InterPro" id="IPR001138">
    <property type="entry name" value="Zn2Cys6_DnaBD"/>
</dbReference>
<evidence type="ECO:0000256" key="8">
    <source>
        <dbReference type="ARBA" id="ARBA00037990"/>
    </source>
</evidence>